<protein>
    <submittedName>
        <fullName evidence="1">Amino acid/amide ABC transporter substrate-binding protein, HAAT family</fullName>
    </submittedName>
</protein>
<sequence length="366" mass="39397">MIEKRRIPLGILYSASGSYALISQACRVGVSSAINAVNADPALDLAFVPVVRDPAGNVDLYGPMCEDILRHSGANHVIGCVTSWSRKEVIPTLEKHGGSLWYAVPYEGFEASDHIVYTHACSNQHLLPLLAFVMPRFGGRGFLAGSNYIWGWEMSRLARERIMQAGGVVLGERYLPIGSVDVDRMIEEIRLARPDFVLNSLIGPSSYAFMVAYRALGLSDPHFAPARCPVLSCNLTECELPALGGAAEGLIAAGPYFCGAAGWPRQRCDFGSSHEAAAFAAVMELARLLAHRPGGEHLSLARLLAEHSGTPGIIDVQTHHTVLPVIIAQVRGGAFHPLRRIEGVAGDPYLTRGCDVRAAPLLRVVS</sequence>
<dbReference type="STRING" id="1077947.SAMN05216227_103018"/>
<dbReference type="Pfam" id="PF13433">
    <property type="entry name" value="Peripla_BP_5"/>
    <property type="match status" value="1"/>
</dbReference>
<dbReference type="EMBL" id="FOCO01000030">
    <property type="protein sequence ID" value="SEN89507.1"/>
    <property type="molecule type" value="Genomic_DNA"/>
</dbReference>
<dbReference type="AlphaFoldDB" id="A0A1H8K9V2"/>
<dbReference type="SUPFAM" id="SSF53822">
    <property type="entry name" value="Periplasmic binding protein-like I"/>
    <property type="match status" value="1"/>
</dbReference>
<keyword evidence="2" id="KW-1185">Reference proteome</keyword>
<evidence type="ECO:0000313" key="2">
    <source>
        <dbReference type="Proteomes" id="UP000183002"/>
    </source>
</evidence>
<dbReference type="PANTHER" id="PTHR47628:SF1">
    <property type="entry name" value="ALIPHATIC AMIDASE EXPRESSION-REGULATING PROTEIN"/>
    <property type="match status" value="1"/>
</dbReference>
<gene>
    <name evidence="1" type="ORF">SAMN05216227_103018</name>
</gene>
<evidence type="ECO:0000313" key="1">
    <source>
        <dbReference type="EMBL" id="SEN89507.1"/>
    </source>
</evidence>
<accession>A0A1H8K9V2</accession>
<name>A0A1H8K9V2_9RHOB</name>
<dbReference type="Proteomes" id="UP000183002">
    <property type="component" value="Unassembled WGS sequence"/>
</dbReference>
<dbReference type="InterPro" id="IPR028082">
    <property type="entry name" value="Peripla_BP_I"/>
</dbReference>
<dbReference type="RefSeq" id="WP_231579687.1">
    <property type="nucleotide sequence ID" value="NZ_FOCO01000030.1"/>
</dbReference>
<organism evidence="1 2">
    <name type="scientific">Pseudorhodobacter antarcticus</name>
    <dbReference type="NCBI Taxonomy" id="1077947"/>
    <lineage>
        <taxon>Bacteria</taxon>
        <taxon>Pseudomonadati</taxon>
        <taxon>Pseudomonadota</taxon>
        <taxon>Alphaproteobacteria</taxon>
        <taxon>Rhodobacterales</taxon>
        <taxon>Paracoccaceae</taxon>
        <taxon>Pseudorhodobacter</taxon>
    </lineage>
</organism>
<dbReference type="Gene3D" id="3.40.50.2300">
    <property type="match status" value="2"/>
</dbReference>
<proteinExistence type="predicted"/>
<reference evidence="1 2" key="1">
    <citation type="submission" date="2016-10" db="EMBL/GenBank/DDBJ databases">
        <authorList>
            <person name="de Groot N.N."/>
        </authorList>
    </citation>
    <scope>NUCLEOTIDE SEQUENCE [LARGE SCALE GENOMIC DNA]</scope>
    <source>
        <strain evidence="1 2">CGMCC 1.10836</strain>
    </source>
</reference>
<dbReference type="PROSITE" id="PS51257">
    <property type="entry name" value="PROKAR_LIPOPROTEIN"/>
    <property type="match status" value="1"/>
</dbReference>
<dbReference type="PANTHER" id="PTHR47628">
    <property type="match status" value="1"/>
</dbReference>